<name>A0ABU6R6U3_9FABA</name>
<dbReference type="NCBIfam" id="TIGR00756">
    <property type="entry name" value="PPR"/>
    <property type="match status" value="4"/>
</dbReference>
<comment type="caution">
    <text evidence="4">The sequence shown here is derived from an EMBL/GenBank/DDBJ whole genome shotgun (WGS) entry which is preliminary data.</text>
</comment>
<dbReference type="InterPro" id="IPR011990">
    <property type="entry name" value="TPR-like_helical_dom_sf"/>
</dbReference>
<dbReference type="PANTHER" id="PTHR47926:SF465">
    <property type="entry name" value="PENTATRICOPEPTIDE REPEAT (PPR-LIKE) SUPERFAMILY PROTEIN"/>
    <property type="match status" value="1"/>
</dbReference>
<reference evidence="4 5" key="1">
    <citation type="journal article" date="2023" name="Plants (Basel)">
        <title>Bridging the Gap: Combining Genomics and Transcriptomics Approaches to Understand Stylosanthes scabra, an Orphan Legume from the Brazilian Caatinga.</title>
        <authorList>
            <person name="Ferreira-Neto J.R.C."/>
            <person name="da Silva M.D."/>
            <person name="Binneck E."/>
            <person name="de Melo N.F."/>
            <person name="da Silva R.H."/>
            <person name="de Melo A.L.T.M."/>
            <person name="Pandolfi V."/>
            <person name="Bustamante F.O."/>
            <person name="Brasileiro-Vidal A.C."/>
            <person name="Benko-Iseppon A.M."/>
        </authorList>
    </citation>
    <scope>NUCLEOTIDE SEQUENCE [LARGE SCALE GENOMIC DNA]</scope>
    <source>
        <tissue evidence="4">Leaves</tissue>
    </source>
</reference>
<dbReference type="Gene3D" id="1.25.40.10">
    <property type="entry name" value="Tetratricopeptide repeat domain"/>
    <property type="match status" value="5"/>
</dbReference>
<feature type="repeat" description="PPR" evidence="2">
    <location>
        <begin position="369"/>
        <end position="403"/>
    </location>
</feature>
<dbReference type="InterPro" id="IPR006121">
    <property type="entry name" value="HMA_dom"/>
</dbReference>
<feature type="repeat" description="PPR" evidence="2">
    <location>
        <begin position="508"/>
        <end position="542"/>
    </location>
</feature>
<feature type="domain" description="HMA" evidence="3">
    <location>
        <begin position="613"/>
        <end position="676"/>
    </location>
</feature>
<sequence>MNHVRSELLRTTSKIVALARSGRISHARNLFDEMPHRDPVAWNAMLSAYSNLGLYQQSLALFETMRISHSKPDDFSYSASLSACASSSCLPFGTRIHALVLVSGYRSSLPVGNSLVDMYGKCLCPDDASKVFDEMTDRNEVTWCSLLFAYANSCQFGMAFHLFHSMPKRVEIAWNIMIAGHARCGEVESCLHLFKEMCLSSYLPDQWTLSALMNACTESMELLYGCMVHGFVIKSGWSSAMEVKNSVLSFYAKLECQSDAMKQAPEKDVVSWTSMIAGYTRNGNGEQALSMFVEMMRNYVPLDDLVAGAVLHACASLAILDHGKAMHSCVIHHGLDKHLYVGNSLVNMYAKCGDIESSRVSFHGIVKKDIVSWNSMLFAFGLHGHANEALCLYREMVASGVRPDDVTFTGLLMTCSHLGLIDEGFAFFESISLEFGLSPGMDHVACMVDMLGRGGYVAEAISLAKKYSKTSRDRTNSWEVLLGACYTHSDLGTGSSVGEYLKHLEPQKEVGYVLLSNLYCASGQWKEAERVRRAMMDQGVRKVPGSSWIEIRNKVTAFVSGNNSYPHMAEISKMLCFLELEMRHMFSLHGFGTFRLQRLNSMGKDKSVEQDEVISVEYRVSMYCNACERTVAKAISKCKGVEKFVTDMNEHRVVVTGRIDPNKVLKKIKKKTSKKVEIIVENQDENSDDGSNNECDGIVLVPLFFLGNDCCISNETLMMFNDDNPNACVLM</sequence>
<feature type="repeat" description="PPR" evidence="2">
    <location>
        <begin position="268"/>
        <end position="302"/>
    </location>
</feature>
<evidence type="ECO:0000313" key="4">
    <source>
        <dbReference type="EMBL" id="MED6119743.1"/>
    </source>
</evidence>
<gene>
    <name evidence="4" type="ORF">PIB30_014607</name>
</gene>
<keyword evidence="1" id="KW-0677">Repeat</keyword>
<evidence type="ECO:0000256" key="2">
    <source>
        <dbReference type="PROSITE-ProRule" id="PRU00708"/>
    </source>
</evidence>
<dbReference type="PANTHER" id="PTHR47926">
    <property type="entry name" value="PENTATRICOPEPTIDE REPEAT-CONTAINING PROTEIN"/>
    <property type="match status" value="1"/>
</dbReference>
<dbReference type="Pfam" id="PF13041">
    <property type="entry name" value="PPR_2"/>
    <property type="match status" value="3"/>
</dbReference>
<evidence type="ECO:0000259" key="3">
    <source>
        <dbReference type="PROSITE" id="PS50846"/>
    </source>
</evidence>
<evidence type="ECO:0000256" key="1">
    <source>
        <dbReference type="ARBA" id="ARBA00022737"/>
    </source>
</evidence>
<protein>
    <recommendedName>
        <fullName evidence="3">HMA domain-containing protein</fullName>
    </recommendedName>
</protein>
<dbReference type="Pfam" id="PF20431">
    <property type="entry name" value="E_motif"/>
    <property type="match status" value="1"/>
</dbReference>
<dbReference type="PROSITE" id="PS51375">
    <property type="entry name" value="PPR"/>
    <property type="match status" value="5"/>
</dbReference>
<dbReference type="InterPro" id="IPR036163">
    <property type="entry name" value="HMA_dom_sf"/>
</dbReference>
<feature type="repeat" description="PPR" evidence="2">
    <location>
        <begin position="38"/>
        <end position="72"/>
    </location>
</feature>
<evidence type="ECO:0000313" key="5">
    <source>
        <dbReference type="Proteomes" id="UP001341840"/>
    </source>
</evidence>
<dbReference type="Gene3D" id="3.30.70.100">
    <property type="match status" value="1"/>
</dbReference>
<dbReference type="InterPro" id="IPR046960">
    <property type="entry name" value="PPR_At4g14850-like_plant"/>
</dbReference>
<proteinExistence type="predicted"/>
<dbReference type="Pfam" id="PF00403">
    <property type="entry name" value="HMA"/>
    <property type="match status" value="1"/>
</dbReference>
<dbReference type="EMBL" id="JASCZI010030247">
    <property type="protein sequence ID" value="MED6119743.1"/>
    <property type="molecule type" value="Genomic_DNA"/>
</dbReference>
<dbReference type="CDD" id="cd00371">
    <property type="entry name" value="HMA"/>
    <property type="match status" value="1"/>
</dbReference>
<keyword evidence="5" id="KW-1185">Reference proteome</keyword>
<feature type="repeat" description="PPR" evidence="2">
    <location>
        <begin position="170"/>
        <end position="204"/>
    </location>
</feature>
<dbReference type="Proteomes" id="UP001341840">
    <property type="component" value="Unassembled WGS sequence"/>
</dbReference>
<dbReference type="Pfam" id="PF01535">
    <property type="entry name" value="PPR"/>
    <property type="match status" value="4"/>
</dbReference>
<organism evidence="4 5">
    <name type="scientific">Stylosanthes scabra</name>
    <dbReference type="NCBI Taxonomy" id="79078"/>
    <lineage>
        <taxon>Eukaryota</taxon>
        <taxon>Viridiplantae</taxon>
        <taxon>Streptophyta</taxon>
        <taxon>Embryophyta</taxon>
        <taxon>Tracheophyta</taxon>
        <taxon>Spermatophyta</taxon>
        <taxon>Magnoliopsida</taxon>
        <taxon>eudicotyledons</taxon>
        <taxon>Gunneridae</taxon>
        <taxon>Pentapetalae</taxon>
        <taxon>rosids</taxon>
        <taxon>fabids</taxon>
        <taxon>Fabales</taxon>
        <taxon>Fabaceae</taxon>
        <taxon>Papilionoideae</taxon>
        <taxon>50 kb inversion clade</taxon>
        <taxon>dalbergioids sensu lato</taxon>
        <taxon>Dalbergieae</taxon>
        <taxon>Pterocarpus clade</taxon>
        <taxon>Stylosanthes</taxon>
    </lineage>
</organism>
<accession>A0ABU6R6U3</accession>
<dbReference type="SUPFAM" id="SSF55008">
    <property type="entry name" value="HMA, heavy metal-associated domain"/>
    <property type="match status" value="1"/>
</dbReference>
<dbReference type="InterPro" id="IPR002885">
    <property type="entry name" value="PPR_rpt"/>
</dbReference>
<dbReference type="PROSITE" id="PS50846">
    <property type="entry name" value="HMA_2"/>
    <property type="match status" value="1"/>
</dbReference>
<dbReference type="InterPro" id="IPR046848">
    <property type="entry name" value="E_motif"/>
</dbReference>